<keyword evidence="4" id="KW-1185">Reference proteome</keyword>
<feature type="domain" description="DUF4064" evidence="2">
    <location>
        <begin position="4"/>
        <end position="108"/>
    </location>
</feature>
<feature type="transmembrane region" description="Helical" evidence="1">
    <location>
        <begin position="63"/>
        <end position="89"/>
    </location>
</feature>
<feature type="transmembrane region" description="Helical" evidence="1">
    <location>
        <begin position="9"/>
        <end position="32"/>
    </location>
</feature>
<reference evidence="3 4" key="1">
    <citation type="submission" date="2018-08" db="EMBL/GenBank/DDBJ databases">
        <title>Bacillus chawlae sp. nov., Bacillus glennii sp. nov., and Bacillus saganii sp. nov. Isolated from the Vehicle Assembly Building at Kennedy Space Center where the Viking Spacecraft were Assembled.</title>
        <authorList>
            <person name="Seuylemezian A."/>
            <person name="Vaishampayan P."/>
        </authorList>
    </citation>
    <scope>NUCLEOTIDE SEQUENCE [LARGE SCALE GENOMIC DNA]</scope>
    <source>
        <strain evidence="3 4">V44-8</strain>
    </source>
</reference>
<dbReference type="Pfam" id="PF13273">
    <property type="entry name" value="DUF4064"/>
    <property type="match status" value="1"/>
</dbReference>
<proteinExistence type="predicted"/>
<protein>
    <submittedName>
        <fullName evidence="3">DUF4064 domain-containing protein</fullName>
    </submittedName>
</protein>
<name>A0A372LAV6_9BACI</name>
<accession>A0A372LAV6</accession>
<evidence type="ECO:0000313" key="3">
    <source>
        <dbReference type="EMBL" id="RFU62876.1"/>
    </source>
</evidence>
<sequence>MRVKRIGEYVLGIIGVILSGLMLLFGLLFLFVEGNGQLKLEMEKMMQSDPALNGTDITAVMNIFGAIGWAFTIASILGFVLGLVAIFVLKARKPKAAGIFFITGGVLVGLVSVGAGFLPGLLYLIAGIMCLVRKEKTGDFNAG</sequence>
<dbReference type="InterPro" id="IPR025273">
    <property type="entry name" value="DUF4064"/>
</dbReference>
<organism evidence="3 4">
    <name type="scientific">Peribacillus glennii</name>
    <dbReference type="NCBI Taxonomy" id="2303991"/>
    <lineage>
        <taxon>Bacteria</taxon>
        <taxon>Bacillati</taxon>
        <taxon>Bacillota</taxon>
        <taxon>Bacilli</taxon>
        <taxon>Bacillales</taxon>
        <taxon>Bacillaceae</taxon>
        <taxon>Peribacillus</taxon>
    </lineage>
</organism>
<evidence type="ECO:0000313" key="4">
    <source>
        <dbReference type="Proteomes" id="UP000262939"/>
    </source>
</evidence>
<gene>
    <name evidence="3" type="ORF">D0466_13065</name>
</gene>
<evidence type="ECO:0000256" key="1">
    <source>
        <dbReference type="SAM" id="Phobius"/>
    </source>
</evidence>
<dbReference type="EMBL" id="QVTD01000008">
    <property type="protein sequence ID" value="RFU62876.1"/>
    <property type="molecule type" value="Genomic_DNA"/>
</dbReference>
<keyword evidence="1" id="KW-0472">Membrane</keyword>
<dbReference type="AlphaFoldDB" id="A0A372LAV6"/>
<keyword evidence="1" id="KW-1133">Transmembrane helix</keyword>
<keyword evidence="1" id="KW-0812">Transmembrane</keyword>
<dbReference type="Proteomes" id="UP000262939">
    <property type="component" value="Unassembled WGS sequence"/>
</dbReference>
<evidence type="ECO:0000259" key="2">
    <source>
        <dbReference type="Pfam" id="PF13273"/>
    </source>
</evidence>
<feature type="transmembrane region" description="Helical" evidence="1">
    <location>
        <begin position="96"/>
        <end position="126"/>
    </location>
</feature>
<comment type="caution">
    <text evidence="3">The sequence shown here is derived from an EMBL/GenBank/DDBJ whole genome shotgun (WGS) entry which is preliminary data.</text>
</comment>